<keyword evidence="3" id="KW-0732">Signal</keyword>
<evidence type="ECO:0000256" key="2">
    <source>
        <dbReference type="SAM" id="MobiDB-lite"/>
    </source>
</evidence>
<reference evidence="4 5" key="1">
    <citation type="submission" date="2017-08" db="EMBL/GenBank/DDBJ databases">
        <title>Halomonas alkalisoli sp. nov., isolated from saline alkaline soil.</title>
        <authorList>
            <person name="Wang D."/>
            <person name="Zhang G."/>
        </authorList>
    </citation>
    <scope>NUCLEOTIDE SEQUENCE [LARGE SCALE GENOMIC DNA]</scope>
    <source>
        <strain evidence="4 5">WRN001</strain>
    </source>
</reference>
<evidence type="ECO:0008006" key="6">
    <source>
        <dbReference type="Google" id="ProtNLM"/>
    </source>
</evidence>
<keyword evidence="5" id="KW-1185">Reference proteome</keyword>
<protein>
    <recommendedName>
        <fullName evidence="6">Zinc resistance-associated protein</fullName>
    </recommendedName>
</protein>
<dbReference type="EMBL" id="NSKB01000002">
    <property type="protein sequence ID" value="PAU78165.1"/>
    <property type="molecule type" value="Genomic_DNA"/>
</dbReference>
<evidence type="ECO:0000313" key="5">
    <source>
        <dbReference type="Proteomes" id="UP000217771"/>
    </source>
</evidence>
<keyword evidence="1" id="KW-0175">Coiled coil</keyword>
<evidence type="ECO:0000313" key="4">
    <source>
        <dbReference type="EMBL" id="PAU78165.1"/>
    </source>
</evidence>
<dbReference type="OrthoDB" id="6169202at2"/>
<feature type="coiled-coil region" evidence="1">
    <location>
        <begin position="115"/>
        <end position="175"/>
    </location>
</feature>
<evidence type="ECO:0000256" key="1">
    <source>
        <dbReference type="SAM" id="Coils"/>
    </source>
</evidence>
<accession>A0A2A2F0K8</accession>
<dbReference type="Proteomes" id="UP000217771">
    <property type="component" value="Unassembled WGS sequence"/>
</dbReference>
<feature type="chain" id="PRO_5013081606" description="Zinc resistance-associated protein" evidence="3">
    <location>
        <begin position="29"/>
        <end position="237"/>
    </location>
</feature>
<sequence length="237" mass="27545">MIRLSLRKTLMPALLALAIAPLSLAVSAADHGDDAAQGERYQHKHAAHLDAMQQRLGFDDDTRAELQAAHAEMRDAHRDLKGQDFDSRDERRDAYRELHEQHRAALDDILTDEQREELRSAMREKMQEHRAERREAMQERLTALVDGWELSDEERAALTETREALYSDMRELREQEFDSRDERREAYQALRDEHHAALTELLDEQQLEELKAAMQPKGSKHGHRHHGKRGHPSERDA</sequence>
<organism evidence="4 5">
    <name type="scientific">Halomonas salipaludis</name>
    <dbReference type="NCBI Taxonomy" id="2032625"/>
    <lineage>
        <taxon>Bacteria</taxon>
        <taxon>Pseudomonadati</taxon>
        <taxon>Pseudomonadota</taxon>
        <taxon>Gammaproteobacteria</taxon>
        <taxon>Oceanospirillales</taxon>
        <taxon>Halomonadaceae</taxon>
        <taxon>Halomonas</taxon>
    </lineage>
</organism>
<evidence type="ECO:0000256" key="3">
    <source>
        <dbReference type="SAM" id="SignalP"/>
    </source>
</evidence>
<feature type="signal peptide" evidence="3">
    <location>
        <begin position="1"/>
        <end position="28"/>
    </location>
</feature>
<feature type="compositionally biased region" description="Basic residues" evidence="2">
    <location>
        <begin position="218"/>
        <end position="230"/>
    </location>
</feature>
<proteinExistence type="predicted"/>
<gene>
    <name evidence="4" type="ORF">CK498_05410</name>
</gene>
<feature type="region of interest" description="Disordered" evidence="2">
    <location>
        <begin position="205"/>
        <end position="237"/>
    </location>
</feature>
<name>A0A2A2F0K8_9GAMM</name>
<dbReference type="RefSeq" id="WP_095619840.1">
    <property type="nucleotide sequence ID" value="NZ_NSKB01000002.1"/>
</dbReference>
<comment type="caution">
    <text evidence="4">The sequence shown here is derived from an EMBL/GenBank/DDBJ whole genome shotgun (WGS) entry which is preliminary data.</text>
</comment>
<dbReference type="AlphaFoldDB" id="A0A2A2F0K8"/>